<dbReference type="WBParaSite" id="EEL_0000740801-mRNA-1">
    <property type="protein sequence ID" value="EEL_0000740801-mRNA-1"/>
    <property type="gene ID" value="EEL_0000740801"/>
</dbReference>
<dbReference type="Gene3D" id="3.10.20.30">
    <property type="match status" value="1"/>
</dbReference>
<dbReference type="GO" id="GO:0009055">
    <property type="term" value="F:electron transfer activity"/>
    <property type="evidence" value="ECO:0007669"/>
    <property type="project" value="TreeGrafter"/>
</dbReference>
<dbReference type="AlphaFoldDB" id="A0A0R3RYP5"/>
<keyword evidence="6" id="KW-1185">Reference proteome</keyword>
<keyword evidence="4" id="KW-0411">Iron-sulfur</keyword>
<dbReference type="GO" id="GO:0051537">
    <property type="term" value="F:2 iron, 2 sulfur cluster binding"/>
    <property type="evidence" value="ECO:0007669"/>
    <property type="project" value="UniProtKB-KW"/>
</dbReference>
<dbReference type="PANTHER" id="PTHR23426">
    <property type="entry name" value="FERREDOXIN/ADRENODOXIN"/>
    <property type="match status" value="1"/>
</dbReference>
<evidence type="ECO:0000313" key="7">
    <source>
        <dbReference type="WBParaSite" id="EEL_0000740801-mRNA-1"/>
    </source>
</evidence>
<dbReference type="PANTHER" id="PTHR23426:SF65">
    <property type="entry name" value="FERREDOXIN-2, MITOCHONDRIAL"/>
    <property type="match status" value="1"/>
</dbReference>
<evidence type="ECO:0000256" key="4">
    <source>
        <dbReference type="ARBA" id="ARBA00023014"/>
    </source>
</evidence>
<evidence type="ECO:0000256" key="5">
    <source>
        <dbReference type="ARBA" id="ARBA00034078"/>
    </source>
</evidence>
<sequence length="91" mass="10514">MQSALLRISSLTRMMHVPFHMRALVRTGEYEYHDVASESEIVYVNFILRDRTIKKVRGKVGDNVMYLAHRYRIDIEGACEASCACSTCHVY</sequence>
<keyword evidence="2" id="KW-0479">Metal-binding</keyword>
<dbReference type="InterPro" id="IPR012675">
    <property type="entry name" value="Beta-grasp_dom_sf"/>
</dbReference>
<protein>
    <submittedName>
        <fullName evidence="7">2Fe-2S ferredoxin-type domain-containing protein</fullName>
    </submittedName>
</protein>
<dbReference type="GO" id="GO:0140647">
    <property type="term" value="P:P450-containing electron transport chain"/>
    <property type="evidence" value="ECO:0007669"/>
    <property type="project" value="InterPro"/>
</dbReference>
<evidence type="ECO:0000313" key="6">
    <source>
        <dbReference type="Proteomes" id="UP000050640"/>
    </source>
</evidence>
<evidence type="ECO:0000256" key="3">
    <source>
        <dbReference type="ARBA" id="ARBA00023004"/>
    </source>
</evidence>
<keyword evidence="1" id="KW-0001">2Fe-2S</keyword>
<dbReference type="InterPro" id="IPR001055">
    <property type="entry name" value="Adrenodoxin-like"/>
</dbReference>
<name>A0A0R3RYP5_9BILA</name>
<evidence type="ECO:0000256" key="2">
    <source>
        <dbReference type="ARBA" id="ARBA00022723"/>
    </source>
</evidence>
<organism evidence="6 7">
    <name type="scientific">Elaeophora elaphi</name>
    <dbReference type="NCBI Taxonomy" id="1147741"/>
    <lineage>
        <taxon>Eukaryota</taxon>
        <taxon>Metazoa</taxon>
        <taxon>Ecdysozoa</taxon>
        <taxon>Nematoda</taxon>
        <taxon>Chromadorea</taxon>
        <taxon>Rhabditida</taxon>
        <taxon>Spirurina</taxon>
        <taxon>Spiruromorpha</taxon>
        <taxon>Filarioidea</taxon>
        <taxon>Onchocercidae</taxon>
        <taxon>Elaeophora</taxon>
    </lineage>
</organism>
<dbReference type="GO" id="GO:0046872">
    <property type="term" value="F:metal ion binding"/>
    <property type="evidence" value="ECO:0007669"/>
    <property type="project" value="UniProtKB-KW"/>
</dbReference>
<dbReference type="InterPro" id="IPR018298">
    <property type="entry name" value="Adrenodoxin_Fe-S_BS"/>
</dbReference>
<dbReference type="PROSITE" id="PS00814">
    <property type="entry name" value="ADX"/>
    <property type="match status" value="1"/>
</dbReference>
<reference evidence="7" key="1">
    <citation type="submission" date="2017-02" db="UniProtKB">
        <authorList>
            <consortium name="WormBaseParasite"/>
        </authorList>
    </citation>
    <scope>IDENTIFICATION</scope>
</reference>
<keyword evidence="3" id="KW-0408">Iron</keyword>
<dbReference type="InterPro" id="IPR036010">
    <property type="entry name" value="2Fe-2S_ferredoxin-like_sf"/>
</dbReference>
<dbReference type="Proteomes" id="UP000050640">
    <property type="component" value="Unplaced"/>
</dbReference>
<comment type="cofactor">
    <cofactor evidence="5">
        <name>[2Fe-2S] cluster</name>
        <dbReference type="ChEBI" id="CHEBI:190135"/>
    </cofactor>
</comment>
<evidence type="ECO:0000256" key="1">
    <source>
        <dbReference type="ARBA" id="ARBA00022714"/>
    </source>
</evidence>
<proteinExistence type="predicted"/>
<dbReference type="STRING" id="1147741.A0A0R3RYP5"/>
<accession>A0A0R3RYP5</accession>
<dbReference type="GO" id="GO:0005739">
    <property type="term" value="C:mitochondrion"/>
    <property type="evidence" value="ECO:0007669"/>
    <property type="project" value="TreeGrafter"/>
</dbReference>
<dbReference type="SUPFAM" id="SSF54292">
    <property type="entry name" value="2Fe-2S ferredoxin-like"/>
    <property type="match status" value="1"/>
</dbReference>